<dbReference type="GO" id="GO:0003735">
    <property type="term" value="F:structural constituent of ribosome"/>
    <property type="evidence" value="ECO:0007669"/>
    <property type="project" value="InterPro"/>
</dbReference>
<organism evidence="9">
    <name type="scientific">Gracilariopsis chorda</name>
    <dbReference type="NCBI Taxonomy" id="448386"/>
    <lineage>
        <taxon>Eukaryota</taxon>
        <taxon>Rhodophyta</taxon>
        <taxon>Florideophyceae</taxon>
        <taxon>Rhodymeniophycidae</taxon>
        <taxon>Gracilariales</taxon>
        <taxon>Gracilariaceae</taxon>
        <taxon>Gracilariopsis</taxon>
    </lineage>
</organism>
<dbReference type="GO" id="GO:0005840">
    <property type="term" value="C:ribosome"/>
    <property type="evidence" value="ECO:0007669"/>
    <property type="project" value="UniProtKB-KW"/>
</dbReference>
<dbReference type="SUPFAM" id="SSF55658">
    <property type="entry name" value="L9 N-domain-like"/>
    <property type="match status" value="1"/>
</dbReference>
<dbReference type="NCBIfam" id="TIGR00158">
    <property type="entry name" value="L9"/>
    <property type="match status" value="1"/>
</dbReference>
<geneLocation type="plastid" evidence="9"/>
<gene>
    <name evidence="9" type="primary">rpl9</name>
    <name evidence="9" type="ORF">Gch_146</name>
</gene>
<dbReference type="GO" id="GO:0006412">
    <property type="term" value="P:translation"/>
    <property type="evidence" value="ECO:0007669"/>
    <property type="project" value="InterPro"/>
</dbReference>
<dbReference type="InterPro" id="IPR020594">
    <property type="entry name" value="Ribosomal_bL9_bac/chp"/>
</dbReference>
<evidence type="ECO:0000256" key="4">
    <source>
        <dbReference type="ARBA" id="ARBA00022980"/>
    </source>
</evidence>
<reference evidence="9" key="1">
    <citation type="journal article" date="2016" name="BMC Biol.">
        <title>Parallel evolution of highly conserved plastid genome architecture in red seaweeds and seed plants.</title>
        <authorList>
            <person name="Lee J."/>
            <person name="Cho C.H."/>
            <person name="Park S.I."/>
            <person name="Choi J.W."/>
            <person name="Song H.S."/>
            <person name="West J.A."/>
            <person name="Bhattacharya D."/>
            <person name="Yoon H.S."/>
        </authorList>
    </citation>
    <scope>NUCLEOTIDE SEQUENCE</scope>
</reference>
<evidence type="ECO:0000256" key="5">
    <source>
        <dbReference type="ARBA" id="ARBA00023274"/>
    </source>
</evidence>
<evidence type="ECO:0000256" key="1">
    <source>
        <dbReference type="ARBA" id="ARBA00010605"/>
    </source>
</evidence>
<name>A0A1C9CF59_9FLOR</name>
<dbReference type="InterPro" id="IPR020069">
    <property type="entry name" value="Ribosomal_bL9_C"/>
</dbReference>
<evidence type="ECO:0000256" key="6">
    <source>
        <dbReference type="ARBA" id="ARBA00035427"/>
    </source>
</evidence>
<dbReference type="GO" id="GO:0019843">
    <property type="term" value="F:rRNA binding"/>
    <property type="evidence" value="ECO:0007669"/>
    <property type="project" value="UniProtKB-KW"/>
</dbReference>
<dbReference type="EMBL" id="KX284722">
    <property type="protein sequence ID" value="AOM67005.1"/>
    <property type="molecule type" value="Genomic_DNA"/>
</dbReference>
<dbReference type="RefSeq" id="YP_009294745.1">
    <property type="nucleotide sequence ID" value="NC_031149.1"/>
</dbReference>
<keyword evidence="4 9" id="KW-0689">Ribosomal protein</keyword>
<feature type="domain" description="Ribosomal protein L9" evidence="8">
    <location>
        <begin position="17"/>
        <end position="44"/>
    </location>
</feature>
<keyword evidence="3" id="KW-0694">RNA-binding</keyword>
<dbReference type="Gene3D" id="3.10.430.100">
    <property type="entry name" value="Ribosomal protein L9, C-terminal domain"/>
    <property type="match status" value="1"/>
</dbReference>
<sequence length="154" mass="17674">MKKKTTVILKKNFVNLGQIGNIVKVNSGYALNYLVPNNIAEIATASKLRHYKMFLDIQKKKLDEIENKMKIIQQKLKQITKISLKKKSGSNSQIFGSVSDKEIISNILYYTQEKLDKKNIYLPSIKKLGIYNIDIILSGDIKVQLKLQILPMYI</sequence>
<dbReference type="InterPro" id="IPR009027">
    <property type="entry name" value="Ribosomal_bL9/RNase_H1_N"/>
</dbReference>
<keyword evidence="2" id="KW-0699">rRNA-binding</keyword>
<dbReference type="Pfam" id="PF01281">
    <property type="entry name" value="Ribosomal_L9_N"/>
    <property type="match status" value="1"/>
</dbReference>
<keyword evidence="7" id="KW-0175">Coiled coil</keyword>
<comment type="similarity">
    <text evidence="1">Belongs to the bacterial ribosomal protein bL9 family.</text>
</comment>
<proteinExistence type="inferred from homology"/>
<evidence type="ECO:0000256" key="3">
    <source>
        <dbReference type="ARBA" id="ARBA00022884"/>
    </source>
</evidence>
<keyword evidence="5" id="KW-0687">Ribonucleoprotein</keyword>
<dbReference type="PANTHER" id="PTHR21368">
    <property type="entry name" value="50S RIBOSOMAL PROTEIN L9"/>
    <property type="match status" value="1"/>
</dbReference>
<dbReference type="InterPro" id="IPR000244">
    <property type="entry name" value="Ribosomal_bL9"/>
</dbReference>
<keyword evidence="9" id="KW-0934">Plastid</keyword>
<dbReference type="HAMAP" id="MF_00503">
    <property type="entry name" value="Ribosomal_bL9"/>
    <property type="match status" value="1"/>
</dbReference>
<evidence type="ECO:0000256" key="2">
    <source>
        <dbReference type="ARBA" id="ARBA00022730"/>
    </source>
</evidence>
<evidence type="ECO:0000256" key="7">
    <source>
        <dbReference type="SAM" id="Coils"/>
    </source>
</evidence>
<dbReference type="Gene3D" id="3.40.5.10">
    <property type="entry name" value="Ribosomal protein L9, N-terminal domain"/>
    <property type="match status" value="1"/>
</dbReference>
<feature type="coiled-coil region" evidence="7">
    <location>
        <begin position="55"/>
        <end position="82"/>
    </location>
</feature>
<dbReference type="PROSITE" id="PS00651">
    <property type="entry name" value="RIBOSOMAL_L9"/>
    <property type="match status" value="1"/>
</dbReference>
<dbReference type="GO" id="GO:1990904">
    <property type="term" value="C:ribonucleoprotein complex"/>
    <property type="evidence" value="ECO:0007669"/>
    <property type="project" value="UniProtKB-KW"/>
</dbReference>
<evidence type="ECO:0000313" key="9">
    <source>
        <dbReference type="EMBL" id="AOM67005.1"/>
    </source>
</evidence>
<accession>A0A1C9CF59</accession>
<evidence type="ECO:0000259" key="8">
    <source>
        <dbReference type="PROSITE" id="PS00651"/>
    </source>
</evidence>
<dbReference type="SUPFAM" id="SSF55653">
    <property type="entry name" value="Ribosomal protein L9 C-domain"/>
    <property type="match status" value="1"/>
</dbReference>
<dbReference type="GeneID" id="29070847"/>
<dbReference type="AlphaFoldDB" id="A0A1C9CF59"/>
<dbReference type="InterPro" id="IPR036935">
    <property type="entry name" value="Ribosomal_bL9_N_sf"/>
</dbReference>
<protein>
    <recommendedName>
        <fullName evidence="6">50S ribosomal protein L9, chloroplastic</fullName>
    </recommendedName>
</protein>
<dbReference type="InterPro" id="IPR020070">
    <property type="entry name" value="Ribosomal_bL9_N"/>
</dbReference>
<dbReference type="Pfam" id="PF03948">
    <property type="entry name" value="Ribosomal_L9_C"/>
    <property type="match status" value="1"/>
</dbReference>
<dbReference type="InterPro" id="IPR036791">
    <property type="entry name" value="Ribosomal_bL9_C_sf"/>
</dbReference>